<name>A0ACC2NVF7_9HYME</name>
<keyword evidence="2" id="KW-1185">Reference proteome</keyword>
<gene>
    <name evidence="1" type="ORF">QAD02_005853</name>
</gene>
<evidence type="ECO:0000313" key="1">
    <source>
        <dbReference type="EMBL" id="KAJ8674591.1"/>
    </source>
</evidence>
<dbReference type="Proteomes" id="UP001239111">
    <property type="component" value="Chromosome 3"/>
</dbReference>
<accession>A0ACC2NVF7</accession>
<reference evidence="1" key="1">
    <citation type="submission" date="2023-04" db="EMBL/GenBank/DDBJ databases">
        <title>A chromosome-level genome assembly of the parasitoid wasp Eretmocerus hayati.</title>
        <authorList>
            <person name="Zhong Y."/>
            <person name="Liu S."/>
            <person name="Liu Y."/>
        </authorList>
    </citation>
    <scope>NUCLEOTIDE SEQUENCE</scope>
    <source>
        <strain evidence="1">ZJU_SS_LIU_2023</strain>
    </source>
</reference>
<protein>
    <submittedName>
        <fullName evidence="1">Uncharacterized protein</fullName>
    </submittedName>
</protein>
<dbReference type="EMBL" id="CM056743">
    <property type="protein sequence ID" value="KAJ8674591.1"/>
    <property type="molecule type" value="Genomic_DNA"/>
</dbReference>
<sequence length="331" mass="36635">MGKRGGPLATSTQLSPIAQRLLNSQTMLSQPSEGLTQETPAESHVFPTKAKRRKLDTKPPKVQTVPEASSTVKTAVLAQFKKPRCTVKQVIVHKKEIAQKSLTKEKDVTVQATASNQEKPSSSSTGIFLTQDQLRALQQRCNSGTFDPKDFFDFPEDSGTSTQSKRTLDSEEDSSDEDLDGDAETPDLFDNSFTRKSPQLFDQNVEPIDQDHDDFSNLGRTSPAKASSYDDQSNQGNNFDSLDEDFKMDQAEAQSNNEQSNEKSNPTLPEGKVIAIEGNIVLGDVEINLSELSNLVHHEHCCSPCRLMLIKILEKLTELLLRYPARAPIPQ</sequence>
<organism evidence="1 2">
    <name type="scientific">Eretmocerus hayati</name>
    <dbReference type="NCBI Taxonomy" id="131215"/>
    <lineage>
        <taxon>Eukaryota</taxon>
        <taxon>Metazoa</taxon>
        <taxon>Ecdysozoa</taxon>
        <taxon>Arthropoda</taxon>
        <taxon>Hexapoda</taxon>
        <taxon>Insecta</taxon>
        <taxon>Pterygota</taxon>
        <taxon>Neoptera</taxon>
        <taxon>Endopterygota</taxon>
        <taxon>Hymenoptera</taxon>
        <taxon>Apocrita</taxon>
        <taxon>Proctotrupomorpha</taxon>
        <taxon>Chalcidoidea</taxon>
        <taxon>Aphelinidae</taxon>
        <taxon>Aphelininae</taxon>
        <taxon>Eretmocerus</taxon>
    </lineage>
</organism>
<evidence type="ECO:0000313" key="2">
    <source>
        <dbReference type="Proteomes" id="UP001239111"/>
    </source>
</evidence>
<proteinExistence type="predicted"/>
<comment type="caution">
    <text evidence="1">The sequence shown here is derived from an EMBL/GenBank/DDBJ whole genome shotgun (WGS) entry which is preliminary data.</text>
</comment>